<dbReference type="Proteomes" id="UP000095009">
    <property type="component" value="Unassembled WGS sequence"/>
</dbReference>
<keyword evidence="9" id="KW-1185">Reference proteome</keyword>
<evidence type="ECO:0000313" key="9">
    <source>
        <dbReference type="Proteomes" id="UP000095009"/>
    </source>
</evidence>
<comment type="pathway">
    <text evidence="7">Cofactor biosynthesis; ubiquinone biosynthesis.</text>
</comment>
<dbReference type="PANTHER" id="PTHR12922">
    <property type="entry name" value="UBIQUINONE BIOSYNTHESIS PROTEIN"/>
    <property type="match status" value="1"/>
</dbReference>
<comment type="similarity">
    <text evidence="7">Belongs to the COQ4 family.</text>
</comment>
<feature type="binding site" evidence="7">
    <location>
        <position position="176"/>
    </location>
    <ligand>
        <name>Zn(2+)</name>
        <dbReference type="ChEBI" id="CHEBI:29105"/>
    </ligand>
</feature>
<dbReference type="EMBL" id="KV454414">
    <property type="protein sequence ID" value="ODQ63519.1"/>
    <property type="molecule type" value="Genomic_DNA"/>
</dbReference>
<dbReference type="AlphaFoldDB" id="A0A1E3PDJ9"/>
<keyword evidence="3 7" id="KW-0496">Mitochondrion</keyword>
<dbReference type="GO" id="GO:0120539">
    <property type="term" value="F:4-hydroxy-3-methoxy-5-polyprenylbenzoate decarboxylase activity"/>
    <property type="evidence" value="ECO:0007669"/>
    <property type="project" value="UniProtKB-EC"/>
</dbReference>
<comment type="catalytic activity">
    <reaction evidence="7">
        <text>a 4-hydroxy-3-methoxy-5-(all-trans-polyprenyl)benzoate + H(+) = a 2-methoxy-6-(all-trans-polyprenyl)phenol + CO2</text>
        <dbReference type="Rhea" id="RHEA:81179"/>
        <dbReference type="Rhea" id="RHEA-COMP:9551"/>
        <dbReference type="Rhea" id="RHEA-COMP:10931"/>
        <dbReference type="ChEBI" id="CHEBI:15378"/>
        <dbReference type="ChEBI" id="CHEBI:16526"/>
        <dbReference type="ChEBI" id="CHEBI:62731"/>
        <dbReference type="ChEBI" id="CHEBI:84443"/>
        <dbReference type="EC" id="4.1.1.130"/>
    </reaction>
</comment>
<comment type="subunit">
    <text evidence="7">Component of a multi-subunit COQ enzyme complex, composed of at least COQ3, COQ4, COQ5, COQ6, COQ7 and COQ9.</text>
</comment>
<comment type="function">
    <text evidence="7">Lyase that catalyzes the C1-decarboxylation of 4-hydroxy-3-methoxy-5-(all-trans-polyprenyl)benzoic acid into 2-methoxy-6-(all-trans-polyprenyl)phenol during ubiquinone biosynthesis.</text>
</comment>
<dbReference type="STRING" id="857566.A0A1E3PDJ9"/>
<evidence type="ECO:0000256" key="5">
    <source>
        <dbReference type="ARBA" id="ARBA00023239"/>
    </source>
</evidence>
<name>A0A1E3PDJ9_9ASCO</name>
<keyword evidence="8" id="KW-0830">Ubiquinone</keyword>
<dbReference type="InterPro" id="IPR007715">
    <property type="entry name" value="Coq4"/>
</dbReference>
<keyword evidence="4 7" id="KW-0472">Membrane</keyword>
<organism evidence="8 9">
    <name type="scientific">Nadsonia fulvescens var. elongata DSM 6958</name>
    <dbReference type="NCBI Taxonomy" id="857566"/>
    <lineage>
        <taxon>Eukaryota</taxon>
        <taxon>Fungi</taxon>
        <taxon>Dikarya</taxon>
        <taxon>Ascomycota</taxon>
        <taxon>Saccharomycotina</taxon>
        <taxon>Dipodascomycetes</taxon>
        <taxon>Dipodascales</taxon>
        <taxon>Dipodascales incertae sedis</taxon>
        <taxon>Nadsonia</taxon>
    </lineage>
</organism>
<keyword evidence="5 7" id="KW-0456">Lyase</keyword>
<sequence length="287" mass="32478">MLSSNGLLRQSCRNGAQCILNKPANIAVLTRCFSSSPSLPSARTELKKNYPEHVPLTLFGRAFLAVGSGIGAFLHPERGDLIATLGEATASPYFINQLRDTMLSDSTGRRILRDRPRITSKSLNLEKLRAMEPGTVGRTYIEWLDKEGVSPDTRAAVRYIDNEESAYVMQRYRESHDFYHALTGLPIIIEGEIALKAFEYFNTGIPMTGLGALLAPLRLKPKQRKRFRDIYLPWAMRNGTRSKPVINVYWEECLEMNAADLRKDLGIEQPPDLRELRKKNKRKPVSK</sequence>
<dbReference type="PANTHER" id="PTHR12922:SF7">
    <property type="entry name" value="UBIQUINONE BIOSYNTHESIS PROTEIN COQ4 HOMOLOG, MITOCHONDRIAL"/>
    <property type="match status" value="1"/>
</dbReference>
<feature type="binding site" evidence="7">
    <location>
        <position position="192"/>
    </location>
    <ligand>
        <name>Zn(2+)</name>
        <dbReference type="ChEBI" id="CHEBI:29105"/>
    </ligand>
</feature>
<comment type="subcellular location">
    <subcellularLocation>
        <location evidence="7">Mitochondrion inner membrane</location>
        <topology evidence="7">Peripheral membrane protein</topology>
        <orientation evidence="7">Matrix side</orientation>
    </subcellularLocation>
</comment>
<dbReference type="OrthoDB" id="4249at2759"/>
<evidence type="ECO:0000313" key="8">
    <source>
        <dbReference type="EMBL" id="ODQ63519.1"/>
    </source>
</evidence>
<gene>
    <name evidence="7" type="primary">COQ4</name>
    <name evidence="8" type="ORF">NADFUDRAFT_84186</name>
</gene>
<dbReference type="GO" id="GO:0031314">
    <property type="term" value="C:extrinsic component of mitochondrial inner membrane"/>
    <property type="evidence" value="ECO:0007669"/>
    <property type="project" value="UniProtKB-UniRule"/>
</dbReference>
<evidence type="ECO:0000256" key="3">
    <source>
        <dbReference type="ARBA" id="ARBA00023128"/>
    </source>
</evidence>
<proteinExistence type="inferred from homology"/>
<dbReference type="UniPathway" id="UPA00232"/>
<dbReference type="Pfam" id="PF05019">
    <property type="entry name" value="Coq4"/>
    <property type="match status" value="1"/>
</dbReference>
<protein>
    <recommendedName>
        <fullName evidence="6">4-hydroxy-3-methoxy-5-polyprenylbenzoate decarboxylase</fullName>
    </recommendedName>
</protein>
<accession>A0A1E3PDJ9</accession>
<dbReference type="GO" id="GO:0008270">
    <property type="term" value="F:zinc ion binding"/>
    <property type="evidence" value="ECO:0007669"/>
    <property type="project" value="UniProtKB-UniRule"/>
</dbReference>
<evidence type="ECO:0000256" key="4">
    <source>
        <dbReference type="ARBA" id="ARBA00023136"/>
    </source>
</evidence>
<reference evidence="8 9" key="1">
    <citation type="journal article" date="2016" name="Proc. Natl. Acad. Sci. U.S.A.">
        <title>Comparative genomics of biotechnologically important yeasts.</title>
        <authorList>
            <person name="Riley R."/>
            <person name="Haridas S."/>
            <person name="Wolfe K.H."/>
            <person name="Lopes M.R."/>
            <person name="Hittinger C.T."/>
            <person name="Goeker M."/>
            <person name="Salamov A.A."/>
            <person name="Wisecaver J.H."/>
            <person name="Long T.M."/>
            <person name="Calvey C.H."/>
            <person name="Aerts A.L."/>
            <person name="Barry K.W."/>
            <person name="Choi C."/>
            <person name="Clum A."/>
            <person name="Coughlan A.Y."/>
            <person name="Deshpande S."/>
            <person name="Douglass A.P."/>
            <person name="Hanson S.J."/>
            <person name="Klenk H.-P."/>
            <person name="LaButti K.M."/>
            <person name="Lapidus A."/>
            <person name="Lindquist E.A."/>
            <person name="Lipzen A.M."/>
            <person name="Meier-Kolthoff J.P."/>
            <person name="Ohm R.A."/>
            <person name="Otillar R.P."/>
            <person name="Pangilinan J.L."/>
            <person name="Peng Y."/>
            <person name="Rokas A."/>
            <person name="Rosa C.A."/>
            <person name="Scheuner C."/>
            <person name="Sibirny A.A."/>
            <person name="Slot J.C."/>
            <person name="Stielow J.B."/>
            <person name="Sun H."/>
            <person name="Kurtzman C.P."/>
            <person name="Blackwell M."/>
            <person name="Grigoriev I.V."/>
            <person name="Jeffries T.W."/>
        </authorList>
    </citation>
    <scope>NUCLEOTIDE SEQUENCE [LARGE SCALE GENOMIC DNA]</scope>
    <source>
        <strain evidence="8 9">DSM 6958</strain>
    </source>
</reference>
<evidence type="ECO:0000256" key="1">
    <source>
        <dbReference type="ARBA" id="ARBA00022688"/>
    </source>
</evidence>
<dbReference type="HAMAP" id="MF_03111">
    <property type="entry name" value="Coq4"/>
    <property type="match status" value="1"/>
</dbReference>
<keyword evidence="2 7" id="KW-0999">Mitochondrion inner membrane</keyword>
<keyword evidence="7" id="KW-0479">Metal-binding</keyword>
<evidence type="ECO:0000256" key="2">
    <source>
        <dbReference type="ARBA" id="ARBA00022792"/>
    </source>
</evidence>
<keyword evidence="1 7" id="KW-0831">Ubiquinone biosynthesis</keyword>
<evidence type="ECO:0000256" key="6">
    <source>
        <dbReference type="ARBA" id="ARBA00081568"/>
    </source>
</evidence>
<keyword evidence="7" id="KW-0862">Zinc</keyword>
<evidence type="ECO:0000256" key="7">
    <source>
        <dbReference type="HAMAP-Rule" id="MF_03111"/>
    </source>
</evidence>
<dbReference type="InterPro" id="IPR027540">
    <property type="entry name" value="Coq4_euk"/>
</dbReference>
<feature type="binding site" evidence="7">
    <location>
        <position position="180"/>
    </location>
    <ligand>
        <name>Zn(2+)</name>
        <dbReference type="ChEBI" id="CHEBI:29105"/>
    </ligand>
</feature>
<comment type="cofactor">
    <cofactor evidence="7">
        <name>Zn(2+)</name>
        <dbReference type="ChEBI" id="CHEBI:29105"/>
    </cofactor>
</comment>
<feature type="binding site" evidence="7">
    <location>
        <position position="177"/>
    </location>
    <ligand>
        <name>Zn(2+)</name>
        <dbReference type="ChEBI" id="CHEBI:29105"/>
    </ligand>
</feature>